<dbReference type="Proteomes" id="UP000305198">
    <property type="component" value="Unassembled WGS sequence"/>
</dbReference>
<evidence type="ECO:0000256" key="2">
    <source>
        <dbReference type="ARBA" id="ARBA00023125"/>
    </source>
</evidence>
<dbReference type="RefSeq" id="WP_136868439.1">
    <property type="nucleotide sequence ID" value="NZ_SWAV01000001.1"/>
</dbReference>
<feature type="domain" description="HTH hxlR-type" evidence="4">
    <location>
        <begin position="11"/>
        <end position="108"/>
    </location>
</feature>
<proteinExistence type="predicted"/>
<dbReference type="PROSITE" id="PS51118">
    <property type="entry name" value="HTH_HXLR"/>
    <property type="match status" value="1"/>
</dbReference>
<protein>
    <submittedName>
        <fullName evidence="5">Helix-turn-helix transcriptional regulator</fullName>
    </submittedName>
</protein>
<reference evidence="5 6" key="1">
    <citation type="submission" date="2019-04" db="EMBL/GenBank/DDBJ databases">
        <title>Crypto-aerobic microbial life in anoxic (sulfidic) marine sediments.</title>
        <authorList>
            <person name="Bhattacharya S."/>
            <person name="Roy C."/>
            <person name="Mondal N."/>
            <person name="Sarkar J."/>
            <person name="Mandal S."/>
            <person name="Rameez M.J."/>
            <person name="Ghosh W."/>
        </authorList>
    </citation>
    <scope>NUCLEOTIDE SEQUENCE [LARGE SCALE GENOMIC DNA]</scope>
    <source>
        <strain evidence="5 6">SBBB</strain>
    </source>
</reference>
<accession>A0A4U0YUB1</accession>
<name>A0A4U0YUB1_9GAMM</name>
<dbReference type="EMBL" id="SWAV01000001">
    <property type="protein sequence ID" value="TKA92633.1"/>
    <property type="molecule type" value="Genomic_DNA"/>
</dbReference>
<dbReference type="InterPro" id="IPR002577">
    <property type="entry name" value="HTH_HxlR"/>
</dbReference>
<keyword evidence="1" id="KW-0805">Transcription regulation</keyword>
<dbReference type="InterPro" id="IPR036388">
    <property type="entry name" value="WH-like_DNA-bd_sf"/>
</dbReference>
<evidence type="ECO:0000313" key="5">
    <source>
        <dbReference type="EMBL" id="TKA92633.1"/>
    </source>
</evidence>
<comment type="caution">
    <text evidence="5">The sequence shown here is derived from an EMBL/GenBank/DDBJ whole genome shotgun (WGS) entry which is preliminary data.</text>
</comment>
<dbReference type="AlphaFoldDB" id="A0A4U0YUB1"/>
<dbReference type="Pfam" id="PF01638">
    <property type="entry name" value="HxlR"/>
    <property type="match status" value="1"/>
</dbReference>
<evidence type="ECO:0000259" key="4">
    <source>
        <dbReference type="PROSITE" id="PS51118"/>
    </source>
</evidence>
<keyword evidence="2" id="KW-0238">DNA-binding</keyword>
<gene>
    <name evidence="5" type="ORF">FA869_00105</name>
</gene>
<dbReference type="PANTHER" id="PTHR33204">
    <property type="entry name" value="TRANSCRIPTIONAL REGULATOR, MARR FAMILY"/>
    <property type="match status" value="1"/>
</dbReference>
<keyword evidence="3" id="KW-0804">Transcription</keyword>
<dbReference type="PANTHER" id="PTHR33204:SF36">
    <property type="entry name" value="TRANSCRIPTIONAL REGULATORY PROTEIN"/>
    <property type="match status" value="1"/>
</dbReference>
<dbReference type="InterPro" id="IPR036390">
    <property type="entry name" value="WH_DNA-bd_sf"/>
</dbReference>
<dbReference type="GO" id="GO:0003677">
    <property type="term" value="F:DNA binding"/>
    <property type="evidence" value="ECO:0007669"/>
    <property type="project" value="UniProtKB-KW"/>
</dbReference>
<evidence type="ECO:0000256" key="3">
    <source>
        <dbReference type="ARBA" id="ARBA00023163"/>
    </source>
</evidence>
<dbReference type="SUPFAM" id="SSF46785">
    <property type="entry name" value="Winged helix' DNA-binding domain"/>
    <property type="match status" value="1"/>
</dbReference>
<dbReference type="Gene3D" id="1.10.10.10">
    <property type="entry name" value="Winged helix-like DNA-binding domain superfamily/Winged helix DNA-binding domain"/>
    <property type="match status" value="1"/>
</dbReference>
<evidence type="ECO:0000313" key="6">
    <source>
        <dbReference type="Proteomes" id="UP000305198"/>
    </source>
</evidence>
<organism evidence="5 6">
    <name type="scientific">Halopseudomonas bauzanensis</name>
    <dbReference type="NCBI Taxonomy" id="653930"/>
    <lineage>
        <taxon>Bacteria</taxon>
        <taxon>Pseudomonadati</taxon>
        <taxon>Pseudomonadota</taxon>
        <taxon>Gammaproteobacteria</taxon>
        <taxon>Pseudomonadales</taxon>
        <taxon>Pseudomonadaceae</taxon>
        <taxon>Halopseudomonas</taxon>
    </lineage>
</organism>
<sequence length="170" mass="19496">MRWEELDQQPCSLSRTLAVVGDRWTLLVLRDCFLGVRRFDEFEKRLGVTRHVLADRLKKLVEYGVLAKVPYQQRPLREEYRLTERGLELHSVMLALVSWGDRHMADERGAPIRHIHKGCGQVMRPVTVCSECGEPVAARDVQIEVGEGWQDATGELIPPRLARQAGNQDR</sequence>
<evidence type="ECO:0000256" key="1">
    <source>
        <dbReference type="ARBA" id="ARBA00023015"/>
    </source>
</evidence>